<dbReference type="GO" id="GO:0035598">
    <property type="term" value="F:tRNA (N(6)-L-threonylcarbamoyladenosine(37)-C(2))-methylthiotransferase activity"/>
    <property type="evidence" value="ECO:0007669"/>
    <property type="project" value="UniProtKB-UniRule"/>
</dbReference>
<dbReference type="HOGENOM" id="CLU_018697_4_2_2"/>
<proteinExistence type="inferred from homology"/>
<dbReference type="PROSITE" id="PS51449">
    <property type="entry name" value="MTTASE_N"/>
    <property type="match status" value="1"/>
</dbReference>
<feature type="domain" description="MTTase N-terminal" evidence="13">
    <location>
        <begin position="1"/>
        <end position="113"/>
    </location>
</feature>
<sequence>MKVYIETYGCTYNKADSQIIAGILEKENIKVVDSIDEADVIILNTCYVKQPTEHKIINRIRELQNTYKSKELIVAGCMVEIDPEKLKKIAPESAWLGPHKLHKAPEVVKSVINGNKKKVYGKDSKIKVEMPKKRFNSHIHIVQICEGCLGNCSYCCTRFARGRLYSYPLDSIVKDVKKAIEDGCVEIQLTAQDTAAYGRDIGCDLPTLINKITSLDGKFKIRVGMMHPKNVKKILDELVDAYDSEKIYKFLHLPVQSGSDKVLRDMNRGYKVKDFKKIVRKFRKKIPEISIATDIIVGFPTESREDFKKTCELLNEIKPNFIHSSRYAHRPGAKSSKLDELDHNEVKERSRIIEEIKNKIMREENKKLVGTEQKVLIVEKGKKGGYIGRTSSYIPVIVNSGKPGEIIKVKIKEATSTYLKGDAVGRI</sequence>
<evidence type="ECO:0000313" key="16">
    <source>
        <dbReference type="Proteomes" id="UP000002315"/>
    </source>
</evidence>
<keyword evidence="4 11" id="KW-0808">Transferase</keyword>
<organism evidence="15 16">
    <name type="scientific">Methanothermus fervidus (strain ATCC 43054 / DSM 2088 / JCM 10308 / V24 S)</name>
    <dbReference type="NCBI Taxonomy" id="523846"/>
    <lineage>
        <taxon>Archaea</taxon>
        <taxon>Methanobacteriati</taxon>
        <taxon>Methanobacteriota</taxon>
        <taxon>Methanomada group</taxon>
        <taxon>Methanobacteria</taxon>
        <taxon>Methanobacteriales</taxon>
        <taxon>Methanothermaceae</taxon>
        <taxon>Methanothermus</taxon>
    </lineage>
</organism>
<keyword evidence="6 11" id="KW-0819">tRNA processing</keyword>
<dbReference type="PROSITE" id="PS50926">
    <property type="entry name" value="TRAM"/>
    <property type="match status" value="1"/>
</dbReference>
<evidence type="ECO:0000256" key="8">
    <source>
        <dbReference type="ARBA" id="ARBA00023004"/>
    </source>
</evidence>
<dbReference type="Pfam" id="PF00919">
    <property type="entry name" value="UPF0004"/>
    <property type="match status" value="1"/>
</dbReference>
<dbReference type="InterPro" id="IPR013848">
    <property type="entry name" value="Methylthiotransferase_N"/>
</dbReference>
<dbReference type="InterPro" id="IPR007197">
    <property type="entry name" value="rSAM"/>
</dbReference>
<evidence type="ECO:0000256" key="2">
    <source>
        <dbReference type="ARBA" id="ARBA00008616"/>
    </source>
</evidence>
<dbReference type="OrthoDB" id="372134at2157"/>
<evidence type="ECO:0000256" key="6">
    <source>
        <dbReference type="ARBA" id="ARBA00022694"/>
    </source>
</evidence>
<accession>E3GXH3</accession>
<keyword evidence="7 11" id="KW-0479">Metal-binding</keyword>
<evidence type="ECO:0000313" key="15">
    <source>
        <dbReference type="EMBL" id="ADP77005.1"/>
    </source>
</evidence>
<dbReference type="SFLD" id="SFLDS00029">
    <property type="entry name" value="Radical_SAM"/>
    <property type="match status" value="1"/>
</dbReference>
<dbReference type="InterPro" id="IPR002792">
    <property type="entry name" value="TRAM_dom"/>
</dbReference>
<dbReference type="GO" id="GO:0051539">
    <property type="term" value="F:4 iron, 4 sulfur cluster binding"/>
    <property type="evidence" value="ECO:0007669"/>
    <property type="project" value="UniProtKB-UniRule"/>
</dbReference>
<dbReference type="STRING" id="523846.Mfer_0202"/>
<dbReference type="PANTHER" id="PTHR11918">
    <property type="entry name" value="RADICAL SAM PROTEINS"/>
    <property type="match status" value="1"/>
</dbReference>
<keyword evidence="16" id="KW-1185">Reference proteome</keyword>
<dbReference type="Pfam" id="PF01938">
    <property type="entry name" value="TRAM"/>
    <property type="match status" value="1"/>
</dbReference>
<evidence type="ECO:0000259" key="12">
    <source>
        <dbReference type="PROSITE" id="PS50926"/>
    </source>
</evidence>
<evidence type="ECO:0000256" key="10">
    <source>
        <dbReference type="ARBA" id="ARBA00051661"/>
    </source>
</evidence>
<evidence type="ECO:0000256" key="11">
    <source>
        <dbReference type="RuleBase" id="RU368081"/>
    </source>
</evidence>
<dbReference type="PANTHER" id="PTHR11918:SF45">
    <property type="entry name" value="THREONYLCARBAMOYLADENOSINE TRNA METHYLTHIOTRANSFERASE"/>
    <property type="match status" value="1"/>
</dbReference>
<dbReference type="KEGG" id="mfv:Mfer_0202"/>
<dbReference type="InterPro" id="IPR006466">
    <property type="entry name" value="MiaB-like_arc_euk"/>
</dbReference>
<dbReference type="NCBIfam" id="TIGR01578">
    <property type="entry name" value="MiaB-like-B"/>
    <property type="match status" value="1"/>
</dbReference>
<name>E3GXH3_METFV</name>
<evidence type="ECO:0000259" key="14">
    <source>
        <dbReference type="PROSITE" id="PS51918"/>
    </source>
</evidence>
<dbReference type="SUPFAM" id="SSF102114">
    <property type="entry name" value="Radical SAM enzymes"/>
    <property type="match status" value="1"/>
</dbReference>
<gene>
    <name evidence="15" type="ordered locus">Mfer_0202</name>
</gene>
<dbReference type="SFLD" id="SFLDG01082">
    <property type="entry name" value="B12-binding_domain_containing"/>
    <property type="match status" value="1"/>
</dbReference>
<keyword evidence="9 11" id="KW-0411">Iron-sulfur</keyword>
<dbReference type="SMART" id="SM00729">
    <property type="entry name" value="Elp3"/>
    <property type="match status" value="1"/>
</dbReference>
<evidence type="ECO:0000256" key="5">
    <source>
        <dbReference type="ARBA" id="ARBA00022691"/>
    </source>
</evidence>
<keyword evidence="3 11" id="KW-0004">4Fe-4S</keyword>
<dbReference type="Proteomes" id="UP000002315">
    <property type="component" value="Chromosome"/>
</dbReference>
<dbReference type="EC" id="2.8.4.5" evidence="11"/>
<dbReference type="SFLD" id="SFLDG01061">
    <property type="entry name" value="methylthiotransferase"/>
    <property type="match status" value="1"/>
</dbReference>
<feature type="domain" description="TRAM" evidence="12">
    <location>
        <begin position="366"/>
        <end position="425"/>
    </location>
</feature>
<dbReference type="PROSITE" id="PS01278">
    <property type="entry name" value="MTTASE_RADICAL"/>
    <property type="match status" value="1"/>
</dbReference>
<dbReference type="Pfam" id="PF04055">
    <property type="entry name" value="Radical_SAM"/>
    <property type="match status" value="1"/>
</dbReference>
<evidence type="ECO:0000256" key="1">
    <source>
        <dbReference type="ARBA" id="ARBA00002399"/>
    </source>
</evidence>
<protein>
    <recommendedName>
        <fullName evidence="11">tRNA-t(6)A37 methylthiotransferase</fullName>
        <ecNumber evidence="11">2.8.4.5</ecNumber>
    </recommendedName>
</protein>
<evidence type="ECO:0000256" key="7">
    <source>
        <dbReference type="ARBA" id="ARBA00022723"/>
    </source>
</evidence>
<dbReference type="InterPro" id="IPR038135">
    <property type="entry name" value="Methylthiotransferase_N_sf"/>
</dbReference>
<evidence type="ECO:0000259" key="13">
    <source>
        <dbReference type="PROSITE" id="PS51449"/>
    </source>
</evidence>
<dbReference type="EMBL" id="CP002278">
    <property type="protein sequence ID" value="ADP77005.1"/>
    <property type="molecule type" value="Genomic_DNA"/>
</dbReference>
<dbReference type="Gene3D" id="3.80.30.20">
    <property type="entry name" value="tm_1862 like domain"/>
    <property type="match status" value="1"/>
</dbReference>
<dbReference type="InterPro" id="IPR020612">
    <property type="entry name" value="Methylthiotransferase_CS"/>
</dbReference>
<dbReference type="CDD" id="cd01335">
    <property type="entry name" value="Radical_SAM"/>
    <property type="match status" value="1"/>
</dbReference>
<dbReference type="GO" id="GO:0046872">
    <property type="term" value="F:metal ion binding"/>
    <property type="evidence" value="ECO:0007669"/>
    <property type="project" value="UniProtKB-UniRule"/>
</dbReference>
<dbReference type="AlphaFoldDB" id="E3GXH3"/>
<comment type="function">
    <text evidence="1 11">Catalyzes the methylthiolation of N6-threonylcarbamoyladenosine (t(6)A), leading to the formation of 2-methylthio-N6-threonylcarbamoyladenosine (ms(2)t(6)A) at position 37 in tRNAs that read codons beginning with adenine.</text>
</comment>
<evidence type="ECO:0000256" key="9">
    <source>
        <dbReference type="ARBA" id="ARBA00023014"/>
    </source>
</evidence>
<dbReference type="InterPro" id="IPR058240">
    <property type="entry name" value="rSAM_sf"/>
</dbReference>
<comment type="similarity">
    <text evidence="2 11">Belongs to the methylthiotransferase family. CDKAL1 subfamily.</text>
</comment>
<dbReference type="InterPro" id="IPR006638">
    <property type="entry name" value="Elp3/MiaA/NifB-like_rSAM"/>
</dbReference>
<dbReference type="InterPro" id="IPR023404">
    <property type="entry name" value="rSAM_horseshoe"/>
</dbReference>
<evidence type="ECO:0000256" key="4">
    <source>
        <dbReference type="ARBA" id="ARBA00022679"/>
    </source>
</evidence>
<feature type="domain" description="Radical SAM core" evidence="14">
    <location>
        <begin position="134"/>
        <end position="363"/>
    </location>
</feature>
<keyword evidence="8 11" id="KW-0408">Iron</keyword>
<dbReference type="Gene3D" id="3.40.50.12160">
    <property type="entry name" value="Methylthiotransferase, N-terminal domain"/>
    <property type="match status" value="1"/>
</dbReference>
<dbReference type="NCBIfam" id="TIGR00089">
    <property type="entry name" value="MiaB/RimO family radical SAM methylthiotransferase"/>
    <property type="match status" value="1"/>
</dbReference>
<dbReference type="InterPro" id="IPR005839">
    <property type="entry name" value="Methylthiotransferase"/>
</dbReference>
<comment type="cofactor">
    <cofactor evidence="11">
        <name>[4Fe-4S] cluster</name>
        <dbReference type="ChEBI" id="CHEBI:49883"/>
    </cofactor>
    <text evidence="11">Binds 1 or 2 [4Fe-4S] cluster. One cluster is coordinated with 3 cysteines and an exchangeable S-adenosyl-L-methionine.</text>
</comment>
<dbReference type="FunFam" id="3.40.50.12160:FF:000003">
    <property type="entry name" value="CDK5 regulatory subunit-associated protein 1"/>
    <property type="match status" value="1"/>
</dbReference>
<dbReference type="PROSITE" id="PS51918">
    <property type="entry name" value="RADICAL_SAM"/>
    <property type="match status" value="1"/>
</dbReference>
<comment type="catalytic activity">
    <reaction evidence="10 11">
        <text>N(6)-L-threonylcarbamoyladenosine(37) in tRNA + (sulfur carrier)-SH + AH2 + 2 S-adenosyl-L-methionine = 2-methylsulfanyl-N(6)-L-threonylcarbamoyladenosine(37) in tRNA + (sulfur carrier)-H + 5'-deoxyadenosine + L-methionine + A + S-adenosyl-L-homocysteine + 2 H(+)</text>
        <dbReference type="Rhea" id="RHEA:37075"/>
        <dbReference type="Rhea" id="RHEA-COMP:10163"/>
        <dbReference type="Rhea" id="RHEA-COMP:11092"/>
        <dbReference type="Rhea" id="RHEA-COMP:14737"/>
        <dbReference type="Rhea" id="RHEA-COMP:14739"/>
        <dbReference type="ChEBI" id="CHEBI:13193"/>
        <dbReference type="ChEBI" id="CHEBI:15378"/>
        <dbReference type="ChEBI" id="CHEBI:17319"/>
        <dbReference type="ChEBI" id="CHEBI:17499"/>
        <dbReference type="ChEBI" id="CHEBI:29917"/>
        <dbReference type="ChEBI" id="CHEBI:57844"/>
        <dbReference type="ChEBI" id="CHEBI:57856"/>
        <dbReference type="ChEBI" id="CHEBI:59789"/>
        <dbReference type="ChEBI" id="CHEBI:64428"/>
        <dbReference type="ChEBI" id="CHEBI:74418"/>
        <dbReference type="ChEBI" id="CHEBI:74420"/>
        <dbReference type="EC" id="2.8.4.5"/>
    </reaction>
</comment>
<dbReference type="FunFam" id="3.80.30.20:FF:000002">
    <property type="entry name" value="threonylcarbamoyladenosine tRNA methylthiotransferase isoform X2"/>
    <property type="match status" value="1"/>
</dbReference>
<keyword evidence="5 11" id="KW-0949">S-adenosyl-L-methionine</keyword>
<evidence type="ECO:0000256" key="3">
    <source>
        <dbReference type="ARBA" id="ARBA00022485"/>
    </source>
</evidence>
<reference evidence="15 16" key="1">
    <citation type="journal article" date="2010" name="Stand. Genomic Sci.">
        <title>Complete genome sequence of Methanothermus fervidus type strain (V24S).</title>
        <authorList>
            <person name="Anderson I."/>
            <person name="Djao O.D."/>
            <person name="Misra M."/>
            <person name="Chertkov O."/>
            <person name="Nolan M."/>
            <person name="Lucas S."/>
            <person name="Lapidus A."/>
            <person name="Del Rio T.G."/>
            <person name="Tice H."/>
            <person name="Cheng J.F."/>
            <person name="Tapia R."/>
            <person name="Han C."/>
            <person name="Goodwin L."/>
            <person name="Pitluck S."/>
            <person name="Liolios K."/>
            <person name="Ivanova N."/>
            <person name="Mavromatis K."/>
            <person name="Mikhailova N."/>
            <person name="Pati A."/>
            <person name="Brambilla E."/>
            <person name="Chen A."/>
            <person name="Palaniappan K."/>
            <person name="Land M."/>
            <person name="Hauser L."/>
            <person name="Chang Y.J."/>
            <person name="Jeffries C.D."/>
            <person name="Sikorski J."/>
            <person name="Spring S."/>
            <person name="Rohde M."/>
            <person name="Eichinger K."/>
            <person name="Huber H."/>
            <person name="Wirth R."/>
            <person name="Goker M."/>
            <person name="Detter J.C."/>
            <person name="Woyke T."/>
            <person name="Bristow J."/>
            <person name="Eisen J.A."/>
            <person name="Markowitz V."/>
            <person name="Hugenholtz P."/>
            <person name="Klenk H.P."/>
            <person name="Kyrpides N.C."/>
        </authorList>
    </citation>
    <scope>NUCLEOTIDE SEQUENCE [LARGE SCALE GENOMIC DNA]</scope>
    <source>
        <strain evidence="16">ATCC 43054 / DSM 2088 / JCM 10308 / V24 S</strain>
    </source>
</reference>